<evidence type="ECO:0000256" key="6">
    <source>
        <dbReference type="ARBA" id="ARBA00022967"/>
    </source>
</evidence>
<dbReference type="Gene3D" id="2.70.150.10">
    <property type="entry name" value="Calcium-transporting ATPase, cytoplasmic transduction domain A"/>
    <property type="match status" value="1"/>
</dbReference>
<dbReference type="SFLD" id="SFLDS00003">
    <property type="entry name" value="Haloacid_Dehalogenase"/>
    <property type="match status" value="1"/>
</dbReference>
<evidence type="ECO:0000256" key="9">
    <source>
        <dbReference type="SAM" id="Phobius"/>
    </source>
</evidence>
<dbReference type="GO" id="GO:0016020">
    <property type="term" value="C:membrane"/>
    <property type="evidence" value="ECO:0007669"/>
    <property type="project" value="UniProtKB-SubCell"/>
</dbReference>
<dbReference type="GO" id="GO:0005524">
    <property type="term" value="F:ATP binding"/>
    <property type="evidence" value="ECO:0007669"/>
    <property type="project" value="UniProtKB-KW"/>
</dbReference>
<dbReference type="Proteomes" id="UP000481872">
    <property type="component" value="Unassembled WGS sequence"/>
</dbReference>
<keyword evidence="4" id="KW-0547">Nucleotide-binding</keyword>
<keyword evidence="12" id="KW-1185">Reference proteome</keyword>
<dbReference type="SFLD" id="SFLDG00002">
    <property type="entry name" value="C1.7:_P-type_atpase_like"/>
    <property type="match status" value="1"/>
</dbReference>
<dbReference type="Gene3D" id="1.20.1110.10">
    <property type="entry name" value="Calcium-transporting ATPase, transmembrane domain"/>
    <property type="match status" value="2"/>
</dbReference>
<evidence type="ECO:0000313" key="11">
    <source>
        <dbReference type="EMBL" id="NEU05220.1"/>
    </source>
</evidence>
<dbReference type="Pfam" id="PF00122">
    <property type="entry name" value="E1-E2_ATPase"/>
    <property type="match status" value="1"/>
</dbReference>
<feature type="transmembrane region" description="Helical" evidence="9">
    <location>
        <begin position="70"/>
        <end position="86"/>
    </location>
</feature>
<feature type="transmembrane region" description="Helical" evidence="9">
    <location>
        <begin position="780"/>
        <end position="800"/>
    </location>
</feature>
<dbReference type="SUPFAM" id="SSF81653">
    <property type="entry name" value="Calcium ATPase, transduction domain A"/>
    <property type="match status" value="1"/>
</dbReference>
<evidence type="ECO:0000256" key="3">
    <source>
        <dbReference type="ARBA" id="ARBA00022692"/>
    </source>
</evidence>
<dbReference type="RefSeq" id="WP_199870087.1">
    <property type="nucleotide sequence ID" value="NZ_JAAGPU010000017.1"/>
</dbReference>
<keyword evidence="6" id="KW-1278">Translocase</keyword>
<feature type="domain" description="Cation-transporting P-type ATPase N-terminal" evidence="10">
    <location>
        <begin position="2"/>
        <end position="66"/>
    </location>
</feature>
<keyword evidence="5" id="KW-0067">ATP-binding</keyword>
<keyword evidence="8 9" id="KW-0472">Membrane</keyword>
<dbReference type="InterPro" id="IPR023299">
    <property type="entry name" value="ATPase_P-typ_cyto_dom_N"/>
</dbReference>
<accession>A0A6M0H386</accession>
<evidence type="ECO:0000256" key="2">
    <source>
        <dbReference type="ARBA" id="ARBA00005675"/>
    </source>
</evidence>
<dbReference type="InterPro" id="IPR023214">
    <property type="entry name" value="HAD_sf"/>
</dbReference>
<proteinExistence type="inferred from homology"/>
<reference evidence="11 12" key="1">
    <citation type="submission" date="2020-02" db="EMBL/GenBank/DDBJ databases">
        <title>Genome assembly of a novel Clostridium senegalense strain.</title>
        <authorList>
            <person name="Gupta T.B."/>
            <person name="Jauregui R."/>
            <person name="Maclean P."/>
            <person name="Nawarathana A."/>
            <person name="Brightwell G."/>
        </authorList>
    </citation>
    <scope>NUCLEOTIDE SEQUENCE [LARGE SCALE GENOMIC DNA]</scope>
    <source>
        <strain evidence="11 12">AGRFS4</strain>
    </source>
</reference>
<evidence type="ECO:0000256" key="8">
    <source>
        <dbReference type="ARBA" id="ARBA00023136"/>
    </source>
</evidence>
<evidence type="ECO:0000256" key="5">
    <source>
        <dbReference type="ARBA" id="ARBA00022840"/>
    </source>
</evidence>
<dbReference type="Gene3D" id="3.40.50.1000">
    <property type="entry name" value="HAD superfamily/HAD-like"/>
    <property type="match status" value="1"/>
</dbReference>
<dbReference type="InterPro" id="IPR044492">
    <property type="entry name" value="P_typ_ATPase_HD_dom"/>
</dbReference>
<dbReference type="Pfam" id="PF00689">
    <property type="entry name" value="Cation_ATPase_C"/>
    <property type="match status" value="1"/>
</dbReference>
<dbReference type="AlphaFoldDB" id="A0A6M0H386"/>
<dbReference type="InterPro" id="IPR008250">
    <property type="entry name" value="ATPase_P-typ_transduc_dom_A_sf"/>
</dbReference>
<comment type="caution">
    <text evidence="11">The sequence shown here is derived from an EMBL/GenBank/DDBJ whole genome shotgun (WGS) entry which is preliminary data.</text>
</comment>
<dbReference type="FunFam" id="3.40.50.1000:FF:000028">
    <property type="entry name" value="Calcium-transporting P-type ATPase, putative"/>
    <property type="match status" value="1"/>
</dbReference>
<dbReference type="InterPro" id="IPR023298">
    <property type="entry name" value="ATPase_P-typ_TM_dom_sf"/>
</dbReference>
<gene>
    <name evidence="11" type="ORF">G3M99_10220</name>
</gene>
<dbReference type="SUPFAM" id="SSF81665">
    <property type="entry name" value="Calcium ATPase, transmembrane domain M"/>
    <property type="match status" value="1"/>
</dbReference>
<feature type="transmembrane region" description="Helical" evidence="9">
    <location>
        <begin position="228"/>
        <end position="249"/>
    </location>
</feature>
<feature type="transmembrane region" description="Helical" evidence="9">
    <location>
        <begin position="633"/>
        <end position="654"/>
    </location>
</feature>
<dbReference type="SMART" id="SM00831">
    <property type="entry name" value="Cation_ATPase_N"/>
    <property type="match status" value="1"/>
</dbReference>
<protein>
    <submittedName>
        <fullName evidence="11">HAD-IC family P-type ATPase</fullName>
    </submittedName>
</protein>
<organism evidence="11 12">
    <name type="scientific">Clostridium senegalense</name>
    <dbReference type="NCBI Taxonomy" id="1465809"/>
    <lineage>
        <taxon>Bacteria</taxon>
        <taxon>Bacillati</taxon>
        <taxon>Bacillota</taxon>
        <taxon>Clostridia</taxon>
        <taxon>Eubacteriales</taxon>
        <taxon>Clostridiaceae</taxon>
        <taxon>Clostridium</taxon>
    </lineage>
</organism>
<feature type="transmembrane region" description="Helical" evidence="9">
    <location>
        <begin position="704"/>
        <end position="729"/>
    </location>
</feature>
<dbReference type="InterPro" id="IPR004014">
    <property type="entry name" value="ATPase_P-typ_cation-transptr_N"/>
</dbReference>
<feature type="transmembrane region" description="Helical" evidence="9">
    <location>
        <begin position="741"/>
        <end position="760"/>
    </location>
</feature>
<dbReference type="InterPro" id="IPR059000">
    <property type="entry name" value="ATPase_P-type_domA"/>
</dbReference>
<feature type="transmembrane region" description="Helical" evidence="9">
    <location>
        <begin position="45"/>
        <end position="64"/>
    </location>
</feature>
<dbReference type="EMBL" id="JAAGPU010000017">
    <property type="protein sequence ID" value="NEU05220.1"/>
    <property type="molecule type" value="Genomic_DNA"/>
</dbReference>
<keyword evidence="7 9" id="KW-1133">Transmembrane helix</keyword>
<dbReference type="InterPro" id="IPR018303">
    <property type="entry name" value="ATPase_P-typ_P_site"/>
</dbReference>
<comment type="subcellular location">
    <subcellularLocation>
        <location evidence="1">Membrane</location>
        <topology evidence="1">Multi-pass membrane protein</topology>
    </subcellularLocation>
</comment>
<evidence type="ECO:0000256" key="7">
    <source>
        <dbReference type="ARBA" id="ARBA00022989"/>
    </source>
</evidence>
<evidence type="ECO:0000256" key="1">
    <source>
        <dbReference type="ARBA" id="ARBA00004141"/>
    </source>
</evidence>
<dbReference type="PANTHER" id="PTHR42861">
    <property type="entry name" value="CALCIUM-TRANSPORTING ATPASE"/>
    <property type="match status" value="1"/>
</dbReference>
<feature type="transmembrane region" description="Helical" evidence="9">
    <location>
        <begin position="806"/>
        <end position="830"/>
    </location>
</feature>
<evidence type="ECO:0000313" key="12">
    <source>
        <dbReference type="Proteomes" id="UP000481872"/>
    </source>
</evidence>
<dbReference type="PROSITE" id="PS00154">
    <property type="entry name" value="ATPASE_E1_E2"/>
    <property type="match status" value="1"/>
</dbReference>
<feature type="transmembrane region" description="Helical" evidence="9">
    <location>
        <begin position="660"/>
        <end position="683"/>
    </location>
</feature>
<dbReference type="Pfam" id="PF13246">
    <property type="entry name" value="Cation_ATPase"/>
    <property type="match status" value="1"/>
</dbReference>
<comment type="similarity">
    <text evidence="2">Belongs to the cation transport ATPase (P-type) (TC 3.A.3) family. Type IIA subfamily.</text>
</comment>
<dbReference type="CDD" id="cd07538">
    <property type="entry name" value="P-type_ATPase"/>
    <property type="match status" value="1"/>
</dbReference>
<evidence type="ECO:0000259" key="10">
    <source>
        <dbReference type="SMART" id="SM00831"/>
    </source>
</evidence>
<dbReference type="Gene3D" id="3.40.1110.10">
    <property type="entry name" value="Calcium-transporting ATPase, cytoplasmic domain N"/>
    <property type="match status" value="1"/>
</dbReference>
<dbReference type="PRINTS" id="PR00120">
    <property type="entry name" value="HATPASE"/>
</dbReference>
<dbReference type="InterPro" id="IPR001757">
    <property type="entry name" value="P_typ_ATPase"/>
</dbReference>
<dbReference type="SFLD" id="SFLDF00027">
    <property type="entry name" value="p-type_atpase"/>
    <property type="match status" value="1"/>
</dbReference>
<dbReference type="SUPFAM" id="SSF56784">
    <property type="entry name" value="HAD-like"/>
    <property type="match status" value="1"/>
</dbReference>
<dbReference type="Pfam" id="PF00690">
    <property type="entry name" value="Cation_ATPase_N"/>
    <property type="match status" value="1"/>
</dbReference>
<dbReference type="GO" id="GO:0016887">
    <property type="term" value="F:ATP hydrolysis activity"/>
    <property type="evidence" value="ECO:0007669"/>
    <property type="project" value="InterPro"/>
</dbReference>
<dbReference type="InterPro" id="IPR006068">
    <property type="entry name" value="ATPase_P-typ_cation-transptr_C"/>
</dbReference>
<dbReference type="InterPro" id="IPR036412">
    <property type="entry name" value="HAD-like_sf"/>
</dbReference>
<name>A0A6M0H386_9CLOT</name>
<sequence length="840" mass="93096">MTEQKKVNEFNGLTKEEVIKAQERYGKNQLIPEKKESFFLKILEVLKEPMFLLLILAAIIYFILGEPRDGLVMLIFVIGIISIDVIQEWKTDKTLSALKNLSAPNITVIRDGVECIINSEDLVPKDLMIISEGVKIPADGKLIKVSDLCVNESSLTGEAEGVWKCTDDSENKDYWKKDYCYAGTLVTQGSGIVLVDKIGADTEYGKIGIDIAKAPDMPTPLQKQTGKLVRVCAIIAAFLFLLVCIITYINLSDHSLKDRIIESILSGITLAMAMIPEEFPVILTVFLSMGAWRLAKKKSLVRRLPSVETLGAVSILCVDKTGTITMNKMELSDTWTLNCDIKELSYVMGMACETDAYDPMEHAMLKYCENNNISKKELFSGNLIYEYSFTNENKMMGHVWEKDKKVIIAAKGSPEKILTLCNLEQEESKKIEEKIHSMSSKGLRVIAIGKMDIEDKSNIPTTLEECSLEFLGLIGFMDPPRESIKGDIEDCIKAGIRVVMITGDNGITASSIAKQVGIPHSNEVITGDELNSMSDEILRERVKEVSIFSRVVPEHKMRIVKAFKENGEVVAMTGDGVNDAPALKYADIGIAMGKKGSEVSREAADLILLDDNFSTIVDTIKDGRRIYDNIRKAIGYIFTIHIPIAFASLLGPLLGIKSSLLLLLPVHVVLLELVIDPTCSIVLERQRAEDDIMNRNPRNPNEGILTSKILVKSIIQGLVLFAASFGTYYISLNNNPLNTNIARSMGLSIIIISNILLVQVNSSNKDFAYKSFIYLKKDPVMWLAIGGTILGLAVILYSPLSSFLSLAALSIKQLGTVVIISIIAVMWYEIVKLFNKIKKH</sequence>
<dbReference type="NCBIfam" id="TIGR01494">
    <property type="entry name" value="ATPase_P-type"/>
    <property type="match status" value="2"/>
</dbReference>
<keyword evidence="3 9" id="KW-0812">Transmembrane</keyword>
<dbReference type="PRINTS" id="PR00119">
    <property type="entry name" value="CATATPASE"/>
</dbReference>
<evidence type="ECO:0000256" key="4">
    <source>
        <dbReference type="ARBA" id="ARBA00022741"/>
    </source>
</evidence>